<accession>A0ABP4X1E8</accession>
<evidence type="ECO:0000256" key="1">
    <source>
        <dbReference type="ARBA" id="ARBA00023239"/>
    </source>
</evidence>
<dbReference type="Proteomes" id="UP001501475">
    <property type="component" value="Unassembled WGS sequence"/>
</dbReference>
<dbReference type="InterPro" id="IPR032466">
    <property type="entry name" value="Metal_Hydrolase"/>
</dbReference>
<sequence length="307" mass="33831">MRPGSSSLPAGIETQASAVAAFLERHGLPGLVDIHTHFMPDQVLAKVWHFFESLGSAEHPSDLRWPITYKLDEADRLAVLRAFGVRRFTAMLYPHKPDMAPWLNSWSSEFASRTPDCAHTATFYAEAGAPAYVLEAVNAGAEVFKVHVQVGGFDPADPVLDPVWGLLAERGIPVVIHAGSGPEPGRYTGPDPIRTMLARHPRLTLVIAHLGMPEYPEFLDIAAAHPHVHLDTTMAFTDFTEALMPLPRDLLPRLGDLGDRIVLGSDFPNIPYPYLHQLEAIERLDLGRDWLRAVLWDNGVRLLAAPG</sequence>
<dbReference type="InterPro" id="IPR006680">
    <property type="entry name" value="Amidohydro-rel"/>
</dbReference>
<organism evidence="3 4">
    <name type="scientific">Nostocoides vanveenii</name>
    <dbReference type="NCBI Taxonomy" id="330835"/>
    <lineage>
        <taxon>Bacteria</taxon>
        <taxon>Bacillati</taxon>
        <taxon>Actinomycetota</taxon>
        <taxon>Actinomycetes</taxon>
        <taxon>Micrococcales</taxon>
        <taxon>Intrasporangiaceae</taxon>
        <taxon>Nostocoides</taxon>
    </lineage>
</organism>
<dbReference type="SUPFAM" id="SSF51556">
    <property type="entry name" value="Metallo-dependent hydrolases"/>
    <property type="match status" value="1"/>
</dbReference>
<dbReference type="CDD" id="cd01292">
    <property type="entry name" value="metallo-dependent_hydrolases"/>
    <property type="match status" value="1"/>
</dbReference>
<reference evidence="4" key="1">
    <citation type="journal article" date="2019" name="Int. J. Syst. Evol. Microbiol.">
        <title>The Global Catalogue of Microorganisms (GCM) 10K type strain sequencing project: providing services to taxonomists for standard genome sequencing and annotation.</title>
        <authorList>
            <consortium name="The Broad Institute Genomics Platform"/>
            <consortium name="The Broad Institute Genome Sequencing Center for Infectious Disease"/>
            <person name="Wu L."/>
            <person name="Ma J."/>
        </authorList>
    </citation>
    <scope>NUCLEOTIDE SEQUENCE [LARGE SCALE GENOMIC DNA]</scope>
    <source>
        <strain evidence="4">JCM 15591</strain>
    </source>
</reference>
<feature type="domain" description="Amidohydrolase-related" evidence="2">
    <location>
        <begin position="32"/>
        <end position="303"/>
    </location>
</feature>
<gene>
    <name evidence="3" type="ORF">GCM10009810_22920</name>
</gene>
<dbReference type="InterPro" id="IPR032465">
    <property type="entry name" value="ACMSD"/>
</dbReference>
<dbReference type="Gene3D" id="3.20.20.140">
    <property type="entry name" value="Metal-dependent hydrolases"/>
    <property type="match status" value="1"/>
</dbReference>
<proteinExistence type="predicted"/>
<name>A0ABP4X1E8_9MICO</name>
<evidence type="ECO:0000313" key="3">
    <source>
        <dbReference type="EMBL" id="GAA1763083.1"/>
    </source>
</evidence>
<keyword evidence="4" id="KW-1185">Reference proteome</keyword>
<dbReference type="PANTHER" id="PTHR21240">
    <property type="entry name" value="2-AMINO-3-CARBOXYLMUCONATE-6-SEMIALDEHYDE DECARBOXYLASE"/>
    <property type="match status" value="1"/>
</dbReference>
<dbReference type="Pfam" id="PF04909">
    <property type="entry name" value="Amidohydro_2"/>
    <property type="match status" value="1"/>
</dbReference>
<evidence type="ECO:0000259" key="2">
    <source>
        <dbReference type="Pfam" id="PF04909"/>
    </source>
</evidence>
<evidence type="ECO:0000313" key="4">
    <source>
        <dbReference type="Proteomes" id="UP001501475"/>
    </source>
</evidence>
<dbReference type="PANTHER" id="PTHR21240:SF28">
    <property type="entry name" value="ISO-OROTATE DECARBOXYLASE (EUROFUNG)"/>
    <property type="match status" value="1"/>
</dbReference>
<comment type="caution">
    <text evidence="3">The sequence shown here is derived from an EMBL/GenBank/DDBJ whole genome shotgun (WGS) entry which is preliminary data.</text>
</comment>
<dbReference type="EMBL" id="BAAAPN010000052">
    <property type="protein sequence ID" value="GAA1763083.1"/>
    <property type="molecule type" value="Genomic_DNA"/>
</dbReference>
<keyword evidence="1" id="KW-0456">Lyase</keyword>
<protein>
    <submittedName>
        <fullName evidence="3">Amidohydrolase family protein</fullName>
    </submittedName>
</protein>